<evidence type="ECO:0000313" key="1">
    <source>
        <dbReference type="EMBL" id="KAJ8070945.1"/>
    </source>
</evidence>
<reference evidence="1" key="1">
    <citation type="submission" date="2022-11" db="EMBL/GenBank/DDBJ databases">
        <title>Genome Resource of Sclerotinia nivalis Strain SnTB1, a Plant Pathogen Isolated from American Ginseng.</title>
        <authorList>
            <person name="Fan S."/>
        </authorList>
    </citation>
    <scope>NUCLEOTIDE SEQUENCE</scope>
    <source>
        <strain evidence="1">SnTB1</strain>
    </source>
</reference>
<name>A0A9X0AYA2_9HELO</name>
<dbReference type="Proteomes" id="UP001152300">
    <property type="component" value="Unassembled WGS sequence"/>
</dbReference>
<proteinExistence type="predicted"/>
<evidence type="ECO:0008006" key="3">
    <source>
        <dbReference type="Google" id="ProtNLM"/>
    </source>
</evidence>
<dbReference type="EMBL" id="JAPEIS010000001">
    <property type="protein sequence ID" value="KAJ8070945.1"/>
    <property type="molecule type" value="Genomic_DNA"/>
</dbReference>
<evidence type="ECO:0000313" key="2">
    <source>
        <dbReference type="Proteomes" id="UP001152300"/>
    </source>
</evidence>
<organism evidence="1 2">
    <name type="scientific">Sclerotinia nivalis</name>
    <dbReference type="NCBI Taxonomy" id="352851"/>
    <lineage>
        <taxon>Eukaryota</taxon>
        <taxon>Fungi</taxon>
        <taxon>Dikarya</taxon>
        <taxon>Ascomycota</taxon>
        <taxon>Pezizomycotina</taxon>
        <taxon>Leotiomycetes</taxon>
        <taxon>Helotiales</taxon>
        <taxon>Sclerotiniaceae</taxon>
        <taxon>Sclerotinia</taxon>
    </lineage>
</organism>
<keyword evidence="2" id="KW-1185">Reference proteome</keyword>
<sequence>MTDPFSAASGAVGVISIGLQVSQNLVKYCSQYKSFVKDIITFKSKAETLNVILQQLGDKLQQLEQKKWTLPTSVIDTIEKCEAGLRGLDKELQKHGRVTISNRITYPFIKDSLTVANAMLDSLQNNLTLALQSFNVQVIQDHLNNEIQFVNVEQRYYQRVIELSQMTLQHNTQSMQMFDCHAAIVAANNDKMIVLVSCLKWRV</sequence>
<gene>
    <name evidence="1" type="ORF">OCU04_001303</name>
</gene>
<protein>
    <recommendedName>
        <fullName evidence="3">Fungal N-terminal domain-containing protein</fullName>
    </recommendedName>
</protein>
<comment type="caution">
    <text evidence="1">The sequence shown here is derived from an EMBL/GenBank/DDBJ whole genome shotgun (WGS) entry which is preliminary data.</text>
</comment>
<dbReference type="OrthoDB" id="5422117at2759"/>
<dbReference type="AlphaFoldDB" id="A0A9X0AYA2"/>
<accession>A0A9X0AYA2</accession>